<sequence>MTLEEFVHTENLRWRDHQRGNILSIELYDTPENISSQLVFSDENDNIYKDDEYKNAHREHYLKDIQEDLYWYGQIYDEMGIHDYIIVDNKPQKEVAEQIISQFNLLVHD</sequence>
<evidence type="ECO:0000313" key="2">
    <source>
        <dbReference type="Proteomes" id="UP001285244"/>
    </source>
</evidence>
<accession>A0ABU4WS62</accession>
<proteinExistence type="predicted"/>
<comment type="caution">
    <text evidence="1">The sequence shown here is derived from an EMBL/GenBank/DDBJ whole genome shotgun (WGS) entry which is preliminary data.</text>
</comment>
<dbReference type="EMBL" id="JALBUS010000025">
    <property type="protein sequence ID" value="MDX8418345.1"/>
    <property type="molecule type" value="Genomic_DNA"/>
</dbReference>
<evidence type="ECO:0000313" key="1">
    <source>
        <dbReference type="EMBL" id="MDX8418345.1"/>
    </source>
</evidence>
<dbReference type="Proteomes" id="UP001285244">
    <property type="component" value="Unassembled WGS sequence"/>
</dbReference>
<dbReference type="RefSeq" id="WP_320326590.1">
    <property type="nucleotide sequence ID" value="NZ_JALBUS010000025.1"/>
</dbReference>
<evidence type="ECO:0008006" key="3">
    <source>
        <dbReference type="Google" id="ProtNLM"/>
    </source>
</evidence>
<gene>
    <name evidence="1" type="ORF">MOZ64_10920</name>
</gene>
<reference evidence="1 2" key="1">
    <citation type="submission" date="2022-03" db="EMBL/GenBank/DDBJ databases">
        <title>Novel taxa within the pig intestine.</title>
        <authorList>
            <person name="Wylensek D."/>
            <person name="Bishof K."/>
            <person name="Afrizal A."/>
            <person name="Clavel T."/>
        </authorList>
    </citation>
    <scope>NUCLEOTIDE SEQUENCE [LARGE SCALE GENOMIC DNA]</scope>
    <source>
        <strain evidence="1 2">Cla-KB-P134</strain>
    </source>
</reference>
<organism evidence="1 2">
    <name type="scientific">Absicoccus intestinalis</name>
    <dbReference type="NCBI Taxonomy" id="2926319"/>
    <lineage>
        <taxon>Bacteria</taxon>
        <taxon>Bacillati</taxon>
        <taxon>Bacillota</taxon>
        <taxon>Erysipelotrichia</taxon>
        <taxon>Erysipelotrichales</taxon>
        <taxon>Erysipelotrichaceae</taxon>
        <taxon>Absicoccus</taxon>
    </lineage>
</organism>
<name>A0ABU4WS62_9FIRM</name>
<keyword evidence="2" id="KW-1185">Reference proteome</keyword>
<protein>
    <recommendedName>
        <fullName evidence="3">Thymidylate kinase-like domain-containing protein</fullName>
    </recommendedName>
</protein>